<dbReference type="EMBL" id="ABYK01000003">
    <property type="protein sequence ID" value="EDZ96714.1"/>
    <property type="molecule type" value="Genomic_DNA"/>
</dbReference>
<keyword evidence="2" id="KW-1185">Reference proteome</keyword>
<evidence type="ECO:0000313" key="1">
    <source>
        <dbReference type="EMBL" id="EDZ96714.1"/>
    </source>
</evidence>
<dbReference type="AlphaFoldDB" id="B5VVU6"/>
<evidence type="ECO:0000313" key="2">
    <source>
        <dbReference type="Proteomes" id="UP000004061"/>
    </source>
</evidence>
<organism evidence="1 2">
    <name type="scientific">Limnospira maxima CS-328</name>
    <dbReference type="NCBI Taxonomy" id="513049"/>
    <lineage>
        <taxon>Bacteria</taxon>
        <taxon>Bacillati</taxon>
        <taxon>Cyanobacteriota</taxon>
        <taxon>Cyanophyceae</taxon>
        <taxon>Oscillatoriophycideae</taxon>
        <taxon>Oscillatoriales</taxon>
        <taxon>Sirenicapillariaceae</taxon>
        <taxon>Limnospira</taxon>
    </lineage>
</organism>
<name>B5VVU6_LIMMA</name>
<dbReference type="Proteomes" id="UP000004061">
    <property type="component" value="Unassembled WGS sequence"/>
</dbReference>
<reference evidence="1 2" key="1">
    <citation type="journal article" date="2011" name="Appl. Environ. Microbiol.">
        <title>Contribution of a Sodium Ion Gradient to Energy Conservation during Fermentation in the Cyanobacterium Arthrospira (Spirulina) maxima CS-328.</title>
        <authorList>
            <person name="Carrieri D."/>
            <person name="Ananyev G."/>
            <person name="Lenz O."/>
            <person name="Bryant D.A."/>
            <person name="Dismukes G.C."/>
        </authorList>
    </citation>
    <scope>NUCLEOTIDE SEQUENCE [LARGE SCALE GENOMIC DNA]</scope>
    <source>
        <strain evidence="1 2">CS-328</strain>
    </source>
</reference>
<sequence length="52" mass="5747">MIIGKVMMINLARFYYFGSRSPLLTGKPSTGIYSISESIMGEVDDQTELGID</sequence>
<gene>
    <name evidence="1" type="ORF">AmaxDRAFT_0638</name>
</gene>
<comment type="caution">
    <text evidence="1">The sequence shown here is derived from an EMBL/GenBank/DDBJ whole genome shotgun (WGS) entry which is preliminary data.</text>
</comment>
<accession>B5VVU6</accession>
<proteinExistence type="predicted"/>
<protein>
    <submittedName>
        <fullName evidence="1">Uncharacterized protein</fullName>
    </submittedName>
</protein>